<reference evidence="1 2" key="1">
    <citation type="journal article" date="2018" name="Nat. Biotechnol.">
        <title>A standardized bacterial taxonomy based on genome phylogeny substantially revises the tree of life.</title>
        <authorList>
            <person name="Parks D.H."/>
            <person name="Chuvochina M."/>
            <person name="Waite D.W."/>
            <person name="Rinke C."/>
            <person name="Skarshewski A."/>
            <person name="Chaumeil P.A."/>
            <person name="Hugenholtz P."/>
        </authorList>
    </citation>
    <scope>NUCLEOTIDE SEQUENCE [LARGE SCALE GENOMIC DNA]</scope>
    <source>
        <strain evidence="1">UBA8844</strain>
    </source>
</reference>
<gene>
    <name evidence="1" type="ORF">DGD08_02590</name>
</gene>
<evidence type="ECO:0000313" key="2">
    <source>
        <dbReference type="Proteomes" id="UP000264071"/>
    </source>
</evidence>
<dbReference type="AlphaFoldDB" id="A0A3D4V4P0"/>
<evidence type="ECO:0000313" key="1">
    <source>
        <dbReference type="EMBL" id="HCT56081.1"/>
    </source>
</evidence>
<name>A0A3D4V4P0_9BACT</name>
<comment type="caution">
    <text evidence="1">The sequence shown here is derived from an EMBL/GenBank/DDBJ whole genome shotgun (WGS) entry which is preliminary data.</text>
</comment>
<dbReference type="Proteomes" id="UP000264071">
    <property type="component" value="Unassembled WGS sequence"/>
</dbReference>
<accession>A0A3D4V4P0</accession>
<dbReference type="EMBL" id="DPIY01000003">
    <property type="protein sequence ID" value="HCT56081.1"/>
    <property type="molecule type" value="Genomic_DNA"/>
</dbReference>
<organism evidence="1 2">
    <name type="scientific">Gemmatimonas aurantiaca</name>
    <dbReference type="NCBI Taxonomy" id="173480"/>
    <lineage>
        <taxon>Bacteria</taxon>
        <taxon>Pseudomonadati</taxon>
        <taxon>Gemmatimonadota</taxon>
        <taxon>Gemmatimonadia</taxon>
        <taxon>Gemmatimonadales</taxon>
        <taxon>Gemmatimonadaceae</taxon>
        <taxon>Gemmatimonas</taxon>
    </lineage>
</organism>
<sequence length="81" mass="8921">MPRTLSMQERRVSDAERADYLAALSARSESASAAQAHFWVFEHAMEAGRFLEFTEAADAATLAQLLGTGNVPDHWREVRGG</sequence>
<protein>
    <submittedName>
        <fullName evidence="1">Uncharacterized protein</fullName>
    </submittedName>
</protein>
<proteinExistence type="predicted"/>